<feature type="compositionally biased region" description="Basic and acidic residues" evidence="1">
    <location>
        <begin position="91"/>
        <end position="106"/>
    </location>
</feature>
<accession>A0A6J4UY29</accession>
<dbReference type="PANTHER" id="PTHR34404:SF2">
    <property type="entry name" value="CONSERVED SERINE RICH PROTEIN"/>
    <property type="match status" value="1"/>
</dbReference>
<name>A0A6J4UY29_9BACT</name>
<dbReference type="PANTHER" id="PTHR34404">
    <property type="entry name" value="REGULATORY PROTEIN, FMDB FAMILY"/>
    <property type="match status" value="1"/>
</dbReference>
<dbReference type="InterPro" id="IPR013429">
    <property type="entry name" value="Regulatory_FmdB_Zinc_ribbon"/>
</dbReference>
<feature type="region of interest" description="Disordered" evidence="1">
    <location>
        <begin position="57"/>
        <end position="106"/>
    </location>
</feature>
<feature type="compositionally biased region" description="Basic and acidic residues" evidence="1">
    <location>
        <begin position="70"/>
        <end position="85"/>
    </location>
</feature>
<reference evidence="3" key="1">
    <citation type="submission" date="2020-02" db="EMBL/GenBank/DDBJ databases">
        <authorList>
            <person name="Meier V. D."/>
        </authorList>
    </citation>
    <scope>NUCLEOTIDE SEQUENCE</scope>
    <source>
        <strain evidence="3">AVDCRST_MAG49</strain>
    </source>
</reference>
<protein>
    <recommendedName>
        <fullName evidence="2">Putative regulatory protein FmdB zinc ribbon domain-containing protein</fullName>
    </recommendedName>
</protein>
<evidence type="ECO:0000313" key="3">
    <source>
        <dbReference type="EMBL" id="CAA9561357.1"/>
    </source>
</evidence>
<dbReference type="EMBL" id="CADCWG010000166">
    <property type="protein sequence ID" value="CAA9561357.1"/>
    <property type="molecule type" value="Genomic_DNA"/>
</dbReference>
<sequence>MPTYAYRCIACDHRFDATQRFADDPLTECPACGGLVKRVIGPVGVVFKGSGWYITDSRKSSEATNGGKADAPKKDGTKTKDDAPRPAETAKAAKTEPKADAKPAAV</sequence>
<evidence type="ECO:0000256" key="1">
    <source>
        <dbReference type="SAM" id="MobiDB-lite"/>
    </source>
</evidence>
<gene>
    <name evidence="3" type="ORF">AVDCRST_MAG49-2447</name>
</gene>
<dbReference type="AlphaFoldDB" id="A0A6J4UY29"/>
<proteinExistence type="predicted"/>
<organism evidence="3">
    <name type="scientific">uncultured Thermomicrobiales bacterium</name>
    <dbReference type="NCBI Taxonomy" id="1645740"/>
    <lineage>
        <taxon>Bacteria</taxon>
        <taxon>Pseudomonadati</taxon>
        <taxon>Thermomicrobiota</taxon>
        <taxon>Thermomicrobia</taxon>
        <taxon>Thermomicrobiales</taxon>
        <taxon>environmental samples</taxon>
    </lineage>
</organism>
<evidence type="ECO:0000259" key="2">
    <source>
        <dbReference type="SMART" id="SM00834"/>
    </source>
</evidence>
<dbReference type="NCBIfam" id="TIGR02605">
    <property type="entry name" value="CxxC_CxxC_SSSS"/>
    <property type="match status" value="1"/>
</dbReference>
<feature type="domain" description="Putative regulatory protein FmdB zinc ribbon" evidence="2">
    <location>
        <begin position="1"/>
        <end position="41"/>
    </location>
</feature>
<dbReference type="SMART" id="SM00834">
    <property type="entry name" value="CxxC_CXXC_SSSS"/>
    <property type="match status" value="1"/>
</dbReference>
<dbReference type="Pfam" id="PF09723">
    <property type="entry name" value="Zn_ribbon_8"/>
    <property type="match status" value="1"/>
</dbReference>